<feature type="transmembrane region" description="Helical" evidence="1">
    <location>
        <begin position="6"/>
        <end position="27"/>
    </location>
</feature>
<dbReference type="Pfam" id="PF11345">
    <property type="entry name" value="DUF3147"/>
    <property type="match status" value="1"/>
</dbReference>
<name>A0A852TI35_9BACI</name>
<reference evidence="3" key="2">
    <citation type="submission" date="2020-08" db="EMBL/GenBank/DDBJ databases">
        <title>The Agave Microbiome: Exploring the role of microbial communities in plant adaptations to desert environments.</title>
        <authorList>
            <person name="Partida-Martinez L.P."/>
        </authorList>
    </citation>
    <scope>NUCLEOTIDE SEQUENCE [LARGE SCALE GENOMIC DNA]</scope>
    <source>
        <strain evidence="3">AT2.8</strain>
    </source>
</reference>
<keyword evidence="1" id="KW-1133">Transmembrane helix</keyword>
<reference evidence="3" key="1">
    <citation type="submission" date="2020-07" db="EMBL/GenBank/DDBJ databases">
        <authorList>
            <person name="Partida-Martinez L."/>
            <person name="Huntemann M."/>
            <person name="Clum A."/>
            <person name="Wang J."/>
            <person name="Palaniappan K."/>
            <person name="Ritter S."/>
            <person name="Chen I.-M."/>
            <person name="Stamatis D."/>
            <person name="Reddy T."/>
            <person name="O'Malley R."/>
            <person name="Daum C."/>
            <person name="Shapiro N."/>
            <person name="Ivanova N."/>
            <person name="Kyrpides N."/>
            <person name="Woyke T."/>
        </authorList>
    </citation>
    <scope>NUCLEOTIDE SEQUENCE [LARGE SCALE GENOMIC DNA]</scope>
    <source>
        <strain evidence="3">AT2.8</strain>
    </source>
</reference>
<feature type="transmembrane region" description="Helical" evidence="1">
    <location>
        <begin position="102"/>
        <end position="119"/>
    </location>
</feature>
<keyword evidence="1" id="KW-0472">Membrane</keyword>
<feature type="transmembrane region" description="Helical" evidence="1">
    <location>
        <begin position="66"/>
        <end position="90"/>
    </location>
</feature>
<protein>
    <submittedName>
        <fullName evidence="2">Membrane protein (GlpM family)</fullName>
    </submittedName>
</protein>
<keyword evidence="1" id="KW-0812">Transmembrane</keyword>
<organism evidence="2 3">
    <name type="scientific">Neobacillus niacini</name>
    <dbReference type="NCBI Taxonomy" id="86668"/>
    <lineage>
        <taxon>Bacteria</taxon>
        <taxon>Bacillati</taxon>
        <taxon>Bacillota</taxon>
        <taxon>Bacilli</taxon>
        <taxon>Bacillales</taxon>
        <taxon>Bacillaceae</taxon>
        <taxon>Neobacillus</taxon>
    </lineage>
</organism>
<gene>
    <name evidence="2" type="ORF">F4694_004022</name>
</gene>
<feature type="transmembrane region" description="Helical" evidence="1">
    <location>
        <begin position="34"/>
        <end position="54"/>
    </location>
</feature>
<evidence type="ECO:0000313" key="3">
    <source>
        <dbReference type="Proteomes" id="UP000548423"/>
    </source>
</evidence>
<dbReference type="InterPro" id="IPR021493">
    <property type="entry name" value="DUF3147"/>
</dbReference>
<dbReference type="Proteomes" id="UP000548423">
    <property type="component" value="Unassembled WGS sequence"/>
</dbReference>
<evidence type="ECO:0000256" key="1">
    <source>
        <dbReference type="SAM" id="Phobius"/>
    </source>
</evidence>
<dbReference type="AlphaFoldDB" id="A0A852TI35"/>
<dbReference type="EMBL" id="JACCBX010000008">
    <property type="protein sequence ID" value="NYE07237.1"/>
    <property type="molecule type" value="Genomic_DNA"/>
</dbReference>
<evidence type="ECO:0000313" key="2">
    <source>
        <dbReference type="EMBL" id="NYE07237.1"/>
    </source>
</evidence>
<proteinExistence type="predicted"/>
<accession>A0A852TI35</accession>
<sequence>MGDLSISALLIRFILGGAAVVVSTLVARNLGEKAGGIFAAFPAVYLAALLTVGLDFSGDELVAHSILLSKGAIVGMGINIMVAILAGYLLPRQGWKRGLLQAMGFWLVVSMAVVMITTYS</sequence>
<comment type="caution">
    <text evidence="2">The sequence shown here is derived from an EMBL/GenBank/DDBJ whole genome shotgun (WGS) entry which is preliminary data.</text>
</comment>